<gene>
    <name evidence="1" type="ORF">H6G06_13010</name>
</gene>
<evidence type="ECO:0000313" key="2">
    <source>
        <dbReference type="Proteomes" id="UP000662185"/>
    </source>
</evidence>
<name>A0A927A194_9NOST</name>
<protein>
    <submittedName>
        <fullName evidence="1">Uncharacterized protein</fullName>
    </submittedName>
</protein>
<sequence length="128" mass="14384">MSDTSNFKITIAFTDSELDDEEKNKEVQKLLTQMQKLDDVIEDVNRVIDSNPPKLNKAGGGFLPGLLTAQVNPANFLKLFGFLAERLGNKPIKLNVKAPDGREINLEASSKEEFEFAWQKAQDFINNK</sequence>
<evidence type="ECO:0000313" key="1">
    <source>
        <dbReference type="EMBL" id="MBD2294379.1"/>
    </source>
</evidence>
<comment type="caution">
    <text evidence="1">The sequence shown here is derived from an EMBL/GenBank/DDBJ whole genome shotgun (WGS) entry which is preliminary data.</text>
</comment>
<reference evidence="2" key="1">
    <citation type="journal article" date="2020" name="ISME J.">
        <title>Comparative genomics reveals insights into cyanobacterial evolution and habitat adaptation.</title>
        <authorList>
            <person name="Chen M.Y."/>
            <person name="Teng W.K."/>
            <person name="Zhao L."/>
            <person name="Hu C.X."/>
            <person name="Zhou Y.K."/>
            <person name="Han B.P."/>
            <person name="Song L.R."/>
            <person name="Shu W.S."/>
        </authorList>
    </citation>
    <scope>NUCLEOTIDE SEQUENCE [LARGE SCALE GENOMIC DNA]</scope>
    <source>
        <strain evidence="2">FACHB-251</strain>
    </source>
</reference>
<dbReference type="RefSeq" id="WP_190560705.1">
    <property type="nucleotide sequence ID" value="NZ_JACJQU010000006.1"/>
</dbReference>
<organism evidence="1 2">
    <name type="scientific">Anabaena sphaerica FACHB-251</name>
    <dbReference type="NCBI Taxonomy" id="2692883"/>
    <lineage>
        <taxon>Bacteria</taxon>
        <taxon>Bacillati</taxon>
        <taxon>Cyanobacteriota</taxon>
        <taxon>Cyanophyceae</taxon>
        <taxon>Nostocales</taxon>
        <taxon>Nostocaceae</taxon>
        <taxon>Anabaena</taxon>
    </lineage>
</organism>
<accession>A0A927A194</accession>
<proteinExistence type="predicted"/>
<keyword evidence="2" id="KW-1185">Reference proteome</keyword>
<dbReference type="EMBL" id="JACJQU010000006">
    <property type="protein sequence ID" value="MBD2294379.1"/>
    <property type="molecule type" value="Genomic_DNA"/>
</dbReference>
<dbReference type="Proteomes" id="UP000662185">
    <property type="component" value="Unassembled WGS sequence"/>
</dbReference>
<dbReference type="AlphaFoldDB" id="A0A927A194"/>